<keyword evidence="6" id="KW-0067">ATP-binding</keyword>
<dbReference type="InterPro" id="IPR036480">
    <property type="entry name" value="CarbP_synth_ssu_N_sf"/>
</dbReference>
<evidence type="ECO:0000256" key="8">
    <source>
        <dbReference type="ARBA" id="ARBA00044340"/>
    </source>
</evidence>
<dbReference type="SUPFAM" id="SSF52317">
    <property type="entry name" value="Class I glutamine amidotransferase-like"/>
    <property type="match status" value="1"/>
</dbReference>
<dbReference type="SUPFAM" id="SSF52021">
    <property type="entry name" value="Carbamoyl phosphate synthetase, small subunit N-terminal domain"/>
    <property type="match status" value="1"/>
</dbReference>
<evidence type="ECO:0000313" key="11">
    <source>
        <dbReference type="EMBL" id="KKN11394.1"/>
    </source>
</evidence>
<dbReference type="Pfam" id="PF00117">
    <property type="entry name" value="GATase"/>
    <property type="match status" value="1"/>
</dbReference>
<dbReference type="GO" id="GO:0006207">
    <property type="term" value="P:'de novo' pyrimidine nucleobase biosynthetic process"/>
    <property type="evidence" value="ECO:0007669"/>
    <property type="project" value="InterPro"/>
</dbReference>
<dbReference type="Pfam" id="PF00988">
    <property type="entry name" value="CPSase_sm_chain"/>
    <property type="match status" value="1"/>
</dbReference>
<feature type="domain" description="Carbamoyl-phosphate synthase small subunit N-terminal" evidence="10">
    <location>
        <begin position="7"/>
        <end position="147"/>
    </location>
</feature>
<dbReference type="AlphaFoldDB" id="A0A0F9N0D2"/>
<dbReference type="NCBIfam" id="NF009475">
    <property type="entry name" value="PRK12838.1"/>
    <property type="match status" value="1"/>
</dbReference>
<dbReference type="InterPro" id="IPR017926">
    <property type="entry name" value="GATASE"/>
</dbReference>
<evidence type="ECO:0000256" key="6">
    <source>
        <dbReference type="ARBA" id="ARBA00022840"/>
    </source>
</evidence>
<accession>A0A0F9N0D2</accession>
<keyword evidence="5" id="KW-0547">Nucleotide-binding</keyword>
<dbReference type="HAMAP" id="MF_01209">
    <property type="entry name" value="CPSase_S_chain"/>
    <property type="match status" value="1"/>
</dbReference>
<evidence type="ECO:0000256" key="3">
    <source>
        <dbReference type="ARBA" id="ARBA00012738"/>
    </source>
</evidence>
<dbReference type="SMART" id="SM01097">
    <property type="entry name" value="CPSase_sm_chain"/>
    <property type="match status" value="1"/>
</dbReference>
<dbReference type="Gene3D" id="3.50.30.20">
    <property type="entry name" value="Carbamoyl-phosphate synthase small subunit, N-terminal domain"/>
    <property type="match status" value="1"/>
</dbReference>
<protein>
    <recommendedName>
        <fullName evidence="3">carbamoyl-phosphate synthase (glutamine-hydrolyzing)</fullName>
        <ecNumber evidence="3">6.3.5.5</ecNumber>
    </recommendedName>
    <alternativeName>
        <fullName evidence="8">Arginine-specific carbamoyl phosphate synthetase, glutamine chain</fullName>
    </alternativeName>
</protein>
<evidence type="ECO:0000256" key="7">
    <source>
        <dbReference type="ARBA" id="ARBA00022962"/>
    </source>
</evidence>
<proteinExistence type="inferred from homology"/>
<evidence type="ECO:0000256" key="1">
    <source>
        <dbReference type="ARBA" id="ARBA00005077"/>
    </source>
</evidence>
<dbReference type="InterPro" id="IPR029062">
    <property type="entry name" value="Class_I_gatase-like"/>
</dbReference>
<dbReference type="InterPro" id="IPR050472">
    <property type="entry name" value="Anth_synth/Amidotransfase"/>
</dbReference>
<dbReference type="PRINTS" id="PR00099">
    <property type="entry name" value="CPSGATASE"/>
</dbReference>
<dbReference type="Gene3D" id="3.40.50.880">
    <property type="match status" value="1"/>
</dbReference>
<sequence length="377" mass="42270">MIYKKERQAILMLKNGICFKGVGFGATKKVEGEIVFTTITGAGYNETLTDPSYQSQIVVMTHPLVGNYGVPAWEKDQFEIHKFFESDSIKVSGFVVNECCKNPSHYESVKTLDEFLTEEEIPGIEWVDTRAITKLLREEGVQVGLLAVFNPGETPNIDKLREEVKYIEDPNLRHLVSEVSTNEIKKFIPSNPIGKVVVLDLGVKNNILRNLVNRNIEVILVPYNYRYDKIMEFKPDGVFISNGPGDPALCKSAIEVARHLINNNIPTMGICLGNQIIGLAAGGTSYKLKYGHRGGNKTVINTDSKKCYITSQNHGFCVKNFEKGGFKEFLKNIDDDSNEGLLHEEKPIFAVQFHPEASPGPLDSLYLFDKFIELMEL</sequence>
<reference evidence="11" key="1">
    <citation type="journal article" date="2015" name="Nature">
        <title>Complex archaea that bridge the gap between prokaryotes and eukaryotes.</title>
        <authorList>
            <person name="Spang A."/>
            <person name="Saw J.H."/>
            <person name="Jorgensen S.L."/>
            <person name="Zaremba-Niedzwiedzka K."/>
            <person name="Martijn J."/>
            <person name="Lind A.E."/>
            <person name="van Eijk R."/>
            <person name="Schleper C."/>
            <person name="Guy L."/>
            <person name="Ettema T.J."/>
        </authorList>
    </citation>
    <scope>NUCLEOTIDE SEQUENCE</scope>
</reference>
<dbReference type="PROSITE" id="PS51273">
    <property type="entry name" value="GATASE_TYPE_1"/>
    <property type="match status" value="1"/>
</dbReference>
<dbReference type="CDD" id="cd01744">
    <property type="entry name" value="GATase1_CPSase"/>
    <property type="match status" value="1"/>
</dbReference>
<dbReference type="PANTHER" id="PTHR43418">
    <property type="entry name" value="MULTIFUNCTIONAL TRYPTOPHAN BIOSYNTHESIS PROTEIN-RELATED"/>
    <property type="match status" value="1"/>
</dbReference>
<dbReference type="PRINTS" id="PR00097">
    <property type="entry name" value="ANTSNTHASEII"/>
</dbReference>
<dbReference type="InterPro" id="IPR002474">
    <property type="entry name" value="CarbamoylP_synth_ssu_N"/>
</dbReference>
<dbReference type="EC" id="6.3.5.5" evidence="3"/>
<dbReference type="InterPro" id="IPR006274">
    <property type="entry name" value="CarbamoylP_synth_ssu"/>
</dbReference>
<comment type="similarity">
    <text evidence="2">Belongs to the CarA family.</text>
</comment>
<name>A0A0F9N0D2_9ZZZZ</name>
<comment type="catalytic activity">
    <reaction evidence="9">
        <text>hydrogencarbonate + L-glutamine + 2 ATP + H2O = carbamoyl phosphate + L-glutamate + 2 ADP + phosphate + 2 H(+)</text>
        <dbReference type="Rhea" id="RHEA:18633"/>
        <dbReference type="ChEBI" id="CHEBI:15377"/>
        <dbReference type="ChEBI" id="CHEBI:15378"/>
        <dbReference type="ChEBI" id="CHEBI:17544"/>
        <dbReference type="ChEBI" id="CHEBI:29985"/>
        <dbReference type="ChEBI" id="CHEBI:30616"/>
        <dbReference type="ChEBI" id="CHEBI:43474"/>
        <dbReference type="ChEBI" id="CHEBI:58228"/>
        <dbReference type="ChEBI" id="CHEBI:58359"/>
        <dbReference type="ChEBI" id="CHEBI:456216"/>
        <dbReference type="EC" id="6.3.5.5"/>
    </reaction>
</comment>
<keyword evidence="4" id="KW-0436">Ligase</keyword>
<dbReference type="GO" id="GO:0004088">
    <property type="term" value="F:carbamoyl-phosphate synthase (glutamine-hydrolyzing) activity"/>
    <property type="evidence" value="ECO:0007669"/>
    <property type="project" value="UniProtKB-EC"/>
</dbReference>
<dbReference type="PANTHER" id="PTHR43418:SF7">
    <property type="entry name" value="CARBAMOYL-PHOSPHATE SYNTHASE SMALL CHAIN"/>
    <property type="match status" value="1"/>
</dbReference>
<comment type="caution">
    <text evidence="11">The sequence shown here is derived from an EMBL/GenBank/DDBJ whole genome shotgun (WGS) entry which is preliminary data.</text>
</comment>
<evidence type="ECO:0000256" key="2">
    <source>
        <dbReference type="ARBA" id="ARBA00007800"/>
    </source>
</evidence>
<gene>
    <name evidence="11" type="ORF">LCGC14_1027010</name>
</gene>
<evidence type="ECO:0000256" key="4">
    <source>
        <dbReference type="ARBA" id="ARBA00022598"/>
    </source>
</evidence>
<dbReference type="GO" id="GO:0005524">
    <property type="term" value="F:ATP binding"/>
    <property type="evidence" value="ECO:0007669"/>
    <property type="project" value="UniProtKB-KW"/>
</dbReference>
<keyword evidence="7" id="KW-0315">Glutamine amidotransferase</keyword>
<dbReference type="NCBIfam" id="TIGR01368">
    <property type="entry name" value="CPSaseIIsmall"/>
    <property type="match status" value="1"/>
</dbReference>
<evidence type="ECO:0000256" key="9">
    <source>
        <dbReference type="ARBA" id="ARBA00048816"/>
    </source>
</evidence>
<dbReference type="InterPro" id="IPR035686">
    <property type="entry name" value="CPSase_GATase1"/>
</dbReference>
<dbReference type="PRINTS" id="PR00096">
    <property type="entry name" value="GATASE"/>
</dbReference>
<evidence type="ECO:0000259" key="10">
    <source>
        <dbReference type="SMART" id="SM01097"/>
    </source>
</evidence>
<dbReference type="EMBL" id="LAZR01004141">
    <property type="protein sequence ID" value="KKN11394.1"/>
    <property type="molecule type" value="Genomic_DNA"/>
</dbReference>
<comment type="pathway">
    <text evidence="1">Amino-acid biosynthesis; L-arginine biosynthesis; carbamoyl phosphate from bicarbonate: step 1/1.</text>
</comment>
<dbReference type="GO" id="GO:0006541">
    <property type="term" value="P:glutamine metabolic process"/>
    <property type="evidence" value="ECO:0007669"/>
    <property type="project" value="InterPro"/>
</dbReference>
<organism evidence="11">
    <name type="scientific">marine sediment metagenome</name>
    <dbReference type="NCBI Taxonomy" id="412755"/>
    <lineage>
        <taxon>unclassified sequences</taxon>
        <taxon>metagenomes</taxon>
        <taxon>ecological metagenomes</taxon>
    </lineage>
</organism>
<evidence type="ECO:0000256" key="5">
    <source>
        <dbReference type="ARBA" id="ARBA00022741"/>
    </source>
</evidence>